<gene>
    <name evidence="1" type="ORF">JOB18_014627</name>
</gene>
<dbReference type="EMBL" id="JAGKHQ010000007">
    <property type="protein sequence ID" value="KAG7511934.1"/>
    <property type="molecule type" value="Genomic_DNA"/>
</dbReference>
<keyword evidence="2" id="KW-1185">Reference proteome</keyword>
<sequence length="135" mass="15159">MALKEQLHLACSDWNPTENGRFLKWFGIMGIKKCKSFHTENHFTFKLPLEFSPRRYTDCVEVTLIALIGGNTDCAEVTLIVLSSLRSPLPLILLIHKLLIQAVPLDFTSALSSFSALWTLRDPEVFGGQSFYAVA</sequence>
<comment type="caution">
    <text evidence="1">The sequence shown here is derived from an EMBL/GenBank/DDBJ whole genome shotgun (WGS) entry which is preliminary data.</text>
</comment>
<dbReference type="AlphaFoldDB" id="A0AAV6S3F8"/>
<organism evidence="1 2">
    <name type="scientific">Solea senegalensis</name>
    <name type="common">Senegalese sole</name>
    <dbReference type="NCBI Taxonomy" id="28829"/>
    <lineage>
        <taxon>Eukaryota</taxon>
        <taxon>Metazoa</taxon>
        <taxon>Chordata</taxon>
        <taxon>Craniata</taxon>
        <taxon>Vertebrata</taxon>
        <taxon>Euteleostomi</taxon>
        <taxon>Actinopterygii</taxon>
        <taxon>Neopterygii</taxon>
        <taxon>Teleostei</taxon>
        <taxon>Neoteleostei</taxon>
        <taxon>Acanthomorphata</taxon>
        <taxon>Carangaria</taxon>
        <taxon>Pleuronectiformes</taxon>
        <taxon>Pleuronectoidei</taxon>
        <taxon>Soleidae</taxon>
        <taxon>Solea</taxon>
    </lineage>
</organism>
<name>A0AAV6S3F8_SOLSE</name>
<proteinExistence type="predicted"/>
<accession>A0AAV6S3F8</accession>
<protein>
    <submittedName>
        <fullName evidence="1">Uncharacterized protein</fullName>
    </submittedName>
</protein>
<evidence type="ECO:0000313" key="2">
    <source>
        <dbReference type="Proteomes" id="UP000693946"/>
    </source>
</evidence>
<evidence type="ECO:0000313" key="1">
    <source>
        <dbReference type="EMBL" id="KAG7511934.1"/>
    </source>
</evidence>
<reference evidence="1 2" key="1">
    <citation type="journal article" date="2021" name="Sci. Rep.">
        <title>Chromosome anchoring in Senegalese sole (Solea senegalensis) reveals sex-associated markers and genome rearrangements in flatfish.</title>
        <authorList>
            <person name="Guerrero-Cozar I."/>
            <person name="Gomez-Garrido J."/>
            <person name="Berbel C."/>
            <person name="Martinez-Blanch J.F."/>
            <person name="Alioto T."/>
            <person name="Claros M.G."/>
            <person name="Gagnaire P.A."/>
            <person name="Manchado M."/>
        </authorList>
    </citation>
    <scope>NUCLEOTIDE SEQUENCE [LARGE SCALE GENOMIC DNA]</scope>
    <source>
        <strain evidence="1">Sse05_10M</strain>
    </source>
</reference>
<dbReference type="Proteomes" id="UP000693946">
    <property type="component" value="Linkage Group LG15"/>
</dbReference>